<accession>S8CFI5</accession>
<evidence type="ECO:0000313" key="2">
    <source>
        <dbReference type="Proteomes" id="UP000015453"/>
    </source>
</evidence>
<dbReference type="InterPro" id="IPR021899">
    <property type="entry name" value="DUF3511"/>
</dbReference>
<dbReference type="AlphaFoldDB" id="S8CFI5"/>
<dbReference type="PANTHER" id="PTHR33193">
    <property type="entry name" value="DOMAIN PROTEIN, PUTATIVE (DUF3511)-RELATED"/>
    <property type="match status" value="1"/>
</dbReference>
<evidence type="ECO:0000313" key="1">
    <source>
        <dbReference type="EMBL" id="EPS65655.1"/>
    </source>
</evidence>
<feature type="non-terminal residue" evidence="1">
    <location>
        <position position="71"/>
    </location>
</feature>
<protein>
    <submittedName>
        <fullName evidence="1">Uncharacterized protein</fullName>
    </submittedName>
</protein>
<dbReference type="Pfam" id="PF12023">
    <property type="entry name" value="DUF3511"/>
    <property type="match status" value="1"/>
</dbReference>
<organism evidence="1 2">
    <name type="scientific">Genlisea aurea</name>
    <dbReference type="NCBI Taxonomy" id="192259"/>
    <lineage>
        <taxon>Eukaryota</taxon>
        <taxon>Viridiplantae</taxon>
        <taxon>Streptophyta</taxon>
        <taxon>Embryophyta</taxon>
        <taxon>Tracheophyta</taxon>
        <taxon>Spermatophyta</taxon>
        <taxon>Magnoliopsida</taxon>
        <taxon>eudicotyledons</taxon>
        <taxon>Gunneridae</taxon>
        <taxon>Pentapetalae</taxon>
        <taxon>asterids</taxon>
        <taxon>lamiids</taxon>
        <taxon>Lamiales</taxon>
        <taxon>Lentibulariaceae</taxon>
        <taxon>Genlisea</taxon>
    </lineage>
</organism>
<gene>
    <name evidence="1" type="ORF">M569_09126</name>
</gene>
<keyword evidence="2" id="KW-1185">Reference proteome</keyword>
<dbReference type="OrthoDB" id="1677478at2759"/>
<dbReference type="EMBL" id="AUSU01004110">
    <property type="protein sequence ID" value="EPS65655.1"/>
    <property type="molecule type" value="Genomic_DNA"/>
</dbReference>
<name>S8CFI5_9LAMI</name>
<reference evidence="1 2" key="1">
    <citation type="journal article" date="2013" name="BMC Genomics">
        <title>The miniature genome of a carnivorous plant Genlisea aurea contains a low number of genes and short non-coding sequences.</title>
        <authorList>
            <person name="Leushkin E.V."/>
            <person name="Sutormin R.A."/>
            <person name="Nabieva E.R."/>
            <person name="Penin A.A."/>
            <person name="Kondrashov A.S."/>
            <person name="Logacheva M.D."/>
        </authorList>
    </citation>
    <scope>NUCLEOTIDE SEQUENCE [LARGE SCALE GENOMIC DNA]</scope>
</reference>
<sequence length="71" mass="8525">KPFPYYSASYAEARFNLEDHRSRSYSFNGPRDNPEMKRKKRVASYNKYAVEGKFISSFRSKFRWIKAKFAD</sequence>
<comment type="caution">
    <text evidence="1">The sequence shown here is derived from an EMBL/GenBank/DDBJ whole genome shotgun (WGS) entry which is preliminary data.</text>
</comment>
<feature type="non-terminal residue" evidence="1">
    <location>
        <position position="1"/>
    </location>
</feature>
<proteinExistence type="predicted"/>
<dbReference type="PANTHER" id="PTHR33193:SF13">
    <property type="entry name" value="EXPRESSED PROTEIN"/>
    <property type="match status" value="1"/>
</dbReference>
<dbReference type="Proteomes" id="UP000015453">
    <property type="component" value="Unassembled WGS sequence"/>
</dbReference>